<dbReference type="OrthoDB" id="149172at2"/>
<dbReference type="GO" id="GO:0046872">
    <property type="term" value="F:metal ion binding"/>
    <property type="evidence" value="ECO:0007669"/>
    <property type="project" value="UniProtKB-KW"/>
</dbReference>
<gene>
    <name evidence="12" type="ORF">WM40_00155</name>
</gene>
<dbReference type="EMBL" id="LAQU01000001">
    <property type="protein sequence ID" value="KKB65137.1"/>
    <property type="molecule type" value="Genomic_DNA"/>
</dbReference>
<dbReference type="Gene3D" id="3.20.20.140">
    <property type="entry name" value="Metal-dependent hydrolases"/>
    <property type="match status" value="1"/>
</dbReference>
<dbReference type="STRING" id="28092.WM40_00155"/>
<proteinExistence type="inferred from homology"/>
<dbReference type="GO" id="GO:0005829">
    <property type="term" value="C:cytosol"/>
    <property type="evidence" value="ECO:0007669"/>
    <property type="project" value="TreeGrafter"/>
</dbReference>
<dbReference type="SUPFAM" id="SSF51556">
    <property type="entry name" value="Metallo-dependent hydrolases"/>
    <property type="match status" value="1"/>
</dbReference>
<comment type="pathway">
    <text evidence="1">Secondary metabolite metabolism; quinolate metabolism.</text>
</comment>
<sequence length="349" mass="38236">MQGRPLAAQCRCAMGGVDIHTHFVPSDFPAYIGTKIPVDWPSMAPADACHRHVMIKEKVYRTVSDLCWDGEKRRLDMDAQGIGLQAVSPMPELLSYWMDKNDAQVLSRYLNDQIGDMVAASDGRMIGLGTIPLQDVDLAIRELTHLMRSNVFAGVEVGSNVNGVPIGDLRFAPFFEAAEALGAAVFVHALKPTGQDRLIGPKPLLQALAYPTDVGLAAASVICTNVLTKFPKLRIAFSHGGGTLGSLLPRLDQAYRVFGVLNDSMHTAPAVQARQFFYDTLVFDDATLRHLIDLFGSTQLMIGTDYPFAFRENDPRARVEAASADQHLRDLLLYRNAEIFLGLHAGSEI</sequence>
<evidence type="ECO:0000256" key="6">
    <source>
        <dbReference type="ARBA" id="ARBA00022723"/>
    </source>
</evidence>
<dbReference type="PANTHER" id="PTHR21240:SF27">
    <property type="entry name" value="2-AMINO-3-CARBOXYMUCONATE-6-SEMIALDEHYDE DECARBOXYLASE"/>
    <property type="match status" value="1"/>
</dbReference>
<dbReference type="AlphaFoldDB" id="A0A0F5K6I5"/>
<protein>
    <recommendedName>
        <fullName evidence="5">2-amino-3-carboxymuconate-6-semialdehyde decarboxylase</fullName>
        <ecNumber evidence="4">4.1.1.45</ecNumber>
    </recommendedName>
    <alternativeName>
        <fullName evidence="10">Picolinate carboxylase</fullName>
    </alternativeName>
</protein>
<evidence type="ECO:0000256" key="7">
    <source>
        <dbReference type="ARBA" id="ARBA00022793"/>
    </source>
</evidence>
<dbReference type="GO" id="GO:0001760">
    <property type="term" value="F:aminocarboxymuconate-semialdehyde decarboxylase activity"/>
    <property type="evidence" value="ECO:0007669"/>
    <property type="project" value="UniProtKB-EC"/>
</dbReference>
<dbReference type="EC" id="4.1.1.45" evidence="4"/>
<comment type="caution">
    <text evidence="12">The sequence shown here is derived from an EMBL/GenBank/DDBJ whole genome shotgun (WGS) entry which is preliminary data.</text>
</comment>
<evidence type="ECO:0000256" key="3">
    <source>
        <dbReference type="ARBA" id="ARBA00011245"/>
    </source>
</evidence>
<evidence type="ECO:0000259" key="11">
    <source>
        <dbReference type="Pfam" id="PF04909"/>
    </source>
</evidence>
<evidence type="ECO:0000256" key="5">
    <source>
        <dbReference type="ARBA" id="ARBA00021214"/>
    </source>
</evidence>
<dbReference type="PANTHER" id="PTHR21240">
    <property type="entry name" value="2-AMINO-3-CARBOXYLMUCONATE-6-SEMIALDEHYDE DECARBOXYLASE"/>
    <property type="match status" value="1"/>
</dbReference>
<feature type="domain" description="Amidohydrolase-related" evidence="11">
    <location>
        <begin position="17"/>
        <end position="343"/>
    </location>
</feature>
<evidence type="ECO:0000256" key="9">
    <source>
        <dbReference type="ARBA" id="ARBA00023239"/>
    </source>
</evidence>
<keyword evidence="9" id="KW-0456">Lyase</keyword>
<dbReference type="GO" id="GO:0016787">
    <property type="term" value="F:hydrolase activity"/>
    <property type="evidence" value="ECO:0007669"/>
    <property type="project" value="InterPro"/>
</dbReference>
<dbReference type="InterPro" id="IPR032466">
    <property type="entry name" value="Metal_Hydrolase"/>
</dbReference>
<comment type="subunit">
    <text evidence="3">Monomer.</text>
</comment>
<evidence type="ECO:0000313" key="13">
    <source>
        <dbReference type="Proteomes" id="UP000033618"/>
    </source>
</evidence>
<evidence type="ECO:0000256" key="4">
    <source>
        <dbReference type="ARBA" id="ARBA00012365"/>
    </source>
</evidence>
<accession>A0A0F5K6I5</accession>
<name>A0A0F5K6I5_9BURK</name>
<evidence type="ECO:0000256" key="2">
    <source>
        <dbReference type="ARBA" id="ARBA00005871"/>
    </source>
</evidence>
<keyword evidence="7" id="KW-0210">Decarboxylase</keyword>
<evidence type="ECO:0000256" key="10">
    <source>
        <dbReference type="ARBA" id="ARBA00031120"/>
    </source>
</evidence>
<dbReference type="GO" id="GO:0019748">
    <property type="term" value="P:secondary metabolic process"/>
    <property type="evidence" value="ECO:0007669"/>
    <property type="project" value="TreeGrafter"/>
</dbReference>
<reference evidence="12 13" key="1">
    <citation type="submission" date="2015-03" db="EMBL/GenBank/DDBJ databases">
        <title>Draft Genome Sequence of Burkholderia andropogonis type strain ICMP2807, isolated from Sorghum bicolor.</title>
        <authorList>
            <person name="Lopes-Santos L."/>
            <person name="Castro D.B."/>
            <person name="Ottoboni L.M."/>
            <person name="Park D."/>
            <person name="Weirc B.S."/>
            <person name="Destefano S.A."/>
        </authorList>
    </citation>
    <scope>NUCLEOTIDE SEQUENCE [LARGE SCALE GENOMIC DNA]</scope>
    <source>
        <strain evidence="12 13">ICMP2807</strain>
    </source>
</reference>
<organism evidence="12 13">
    <name type="scientific">Robbsia andropogonis</name>
    <dbReference type="NCBI Taxonomy" id="28092"/>
    <lineage>
        <taxon>Bacteria</taxon>
        <taxon>Pseudomonadati</taxon>
        <taxon>Pseudomonadota</taxon>
        <taxon>Betaproteobacteria</taxon>
        <taxon>Burkholderiales</taxon>
        <taxon>Burkholderiaceae</taxon>
        <taxon>Robbsia</taxon>
    </lineage>
</organism>
<dbReference type="PATRIC" id="fig|28092.6.peg.37"/>
<dbReference type="RefSeq" id="WP_046151843.1">
    <property type="nucleotide sequence ID" value="NZ_CADFGU010000001.1"/>
</dbReference>
<keyword evidence="6" id="KW-0479">Metal-binding</keyword>
<keyword evidence="8" id="KW-0862">Zinc</keyword>
<dbReference type="Proteomes" id="UP000033618">
    <property type="component" value="Unassembled WGS sequence"/>
</dbReference>
<evidence type="ECO:0000313" key="12">
    <source>
        <dbReference type="EMBL" id="KKB65137.1"/>
    </source>
</evidence>
<dbReference type="InterPro" id="IPR032465">
    <property type="entry name" value="ACMSD"/>
</dbReference>
<evidence type="ECO:0000256" key="1">
    <source>
        <dbReference type="ARBA" id="ARBA00005079"/>
    </source>
</evidence>
<keyword evidence="13" id="KW-1185">Reference proteome</keyword>
<evidence type="ECO:0000256" key="8">
    <source>
        <dbReference type="ARBA" id="ARBA00022833"/>
    </source>
</evidence>
<dbReference type="InterPro" id="IPR006680">
    <property type="entry name" value="Amidohydro-rel"/>
</dbReference>
<comment type="similarity">
    <text evidence="2">Belongs to the metallo-dependent hydrolases superfamily. ACMSD family.</text>
</comment>
<dbReference type="Pfam" id="PF04909">
    <property type="entry name" value="Amidohydro_2"/>
    <property type="match status" value="1"/>
</dbReference>